<dbReference type="STRING" id="237679.SAMN04488072_10372"/>
<name>A0A1I0WII8_9BACI</name>
<dbReference type="AlphaFoldDB" id="A0A1I0WII8"/>
<proteinExistence type="predicted"/>
<gene>
    <name evidence="3" type="ORF">SAMN04488072_10372</name>
</gene>
<feature type="domain" description="PDZ" evidence="2">
    <location>
        <begin position="303"/>
        <end position="362"/>
    </location>
</feature>
<feature type="transmembrane region" description="Helical" evidence="1">
    <location>
        <begin position="190"/>
        <end position="212"/>
    </location>
</feature>
<dbReference type="Pfam" id="PF17820">
    <property type="entry name" value="PDZ_6"/>
    <property type="match status" value="1"/>
</dbReference>
<accession>A0A1I0WII8</accession>
<reference evidence="3 4" key="1">
    <citation type="submission" date="2016-10" db="EMBL/GenBank/DDBJ databases">
        <authorList>
            <person name="de Groot N.N."/>
        </authorList>
    </citation>
    <scope>NUCLEOTIDE SEQUENCE [LARGE SCALE GENOMIC DNA]</scope>
    <source>
        <strain evidence="3 4">CGMCC 1.3702</strain>
    </source>
</reference>
<evidence type="ECO:0000259" key="2">
    <source>
        <dbReference type="PROSITE" id="PS50106"/>
    </source>
</evidence>
<organism evidence="3 4">
    <name type="scientific">Lentibacillus halodurans</name>
    <dbReference type="NCBI Taxonomy" id="237679"/>
    <lineage>
        <taxon>Bacteria</taxon>
        <taxon>Bacillati</taxon>
        <taxon>Bacillota</taxon>
        <taxon>Bacilli</taxon>
        <taxon>Bacillales</taxon>
        <taxon>Bacillaceae</taxon>
        <taxon>Lentibacillus</taxon>
    </lineage>
</organism>
<evidence type="ECO:0000256" key="1">
    <source>
        <dbReference type="SAM" id="Phobius"/>
    </source>
</evidence>
<dbReference type="EMBL" id="FOJW01000003">
    <property type="protein sequence ID" value="SFA88562.1"/>
    <property type="molecule type" value="Genomic_DNA"/>
</dbReference>
<keyword evidence="1" id="KW-1133">Transmembrane helix</keyword>
<feature type="transmembrane region" description="Helical" evidence="1">
    <location>
        <begin position="111"/>
        <end position="129"/>
    </location>
</feature>
<feature type="transmembrane region" description="Helical" evidence="1">
    <location>
        <begin position="255"/>
        <end position="280"/>
    </location>
</feature>
<keyword evidence="4" id="KW-1185">Reference proteome</keyword>
<feature type="transmembrane region" description="Helical" evidence="1">
    <location>
        <begin position="86"/>
        <end position="104"/>
    </location>
</feature>
<dbReference type="PROSITE" id="PS50106">
    <property type="entry name" value="PDZ"/>
    <property type="match status" value="1"/>
</dbReference>
<evidence type="ECO:0000313" key="3">
    <source>
        <dbReference type="EMBL" id="SFA88562.1"/>
    </source>
</evidence>
<dbReference type="SUPFAM" id="SSF50156">
    <property type="entry name" value="PDZ domain-like"/>
    <property type="match status" value="1"/>
</dbReference>
<keyword evidence="1" id="KW-0812">Transmembrane</keyword>
<dbReference type="InterPro" id="IPR036034">
    <property type="entry name" value="PDZ_sf"/>
</dbReference>
<evidence type="ECO:0000313" key="4">
    <source>
        <dbReference type="Proteomes" id="UP000198642"/>
    </source>
</evidence>
<protein>
    <submittedName>
        <fullName evidence="3">PDZ domain-containing protein</fullName>
    </submittedName>
</protein>
<feature type="transmembrane region" description="Helical" evidence="1">
    <location>
        <begin position="141"/>
        <end position="161"/>
    </location>
</feature>
<dbReference type="Proteomes" id="UP000198642">
    <property type="component" value="Unassembled WGS sequence"/>
</dbReference>
<sequence length="395" mass="44639">MMAETWLMELANGIGRFFLNPIVYWAIILSIAVGYKRIKKERKHFGLKVFDVLSEWKNTWFVSLIFGLVISFISIGAGMVFSYETIILIAVVTILLSMSIRFTMLSPGYTIGITYLLMFLSPFVLTYQSIIDSNLFADPNFTGLCLLLAILLSAEAFLLRWHRRNNTFPDMKPSPRGTWIGVHHLKKVTLIPFFVLIPTGSITSFAAFWPYFSVNGETYSLVLVPFLLGFDHVVKGDLPEKAAARLARSMHILSLIVLFMAIGSIYIGWLSLAAVLVGIIGREYFSYRHRLADHEKTPFFHQHERGMKVLAVIPGTPADRLGISIGETIVKVNGKKIDSMDSFYYALQESGAFFKLEIIGDNGEVRFVQSALYEEDHHELGIIMTKKPYLDNKLA</sequence>
<dbReference type="InterPro" id="IPR001478">
    <property type="entry name" value="PDZ"/>
</dbReference>
<dbReference type="InterPro" id="IPR041489">
    <property type="entry name" value="PDZ_6"/>
</dbReference>
<feature type="transmembrane region" description="Helical" evidence="1">
    <location>
        <begin position="22"/>
        <end position="38"/>
    </location>
</feature>
<feature type="transmembrane region" description="Helical" evidence="1">
    <location>
        <begin position="59"/>
        <end position="80"/>
    </location>
</feature>
<dbReference type="Gene3D" id="2.30.42.10">
    <property type="match status" value="1"/>
</dbReference>
<keyword evidence="1" id="KW-0472">Membrane</keyword>